<sequence>MVAKPFLGLGGGRLGEAKFDGEIWHIARLDSRMSVEGDRFILELSQGDEFLAPTRSRKRLQYIKQT</sequence>
<name>A0ABY5APS0_9CYAN</name>
<protein>
    <submittedName>
        <fullName evidence="1">Uncharacterized protein</fullName>
    </submittedName>
</protein>
<dbReference type="RefSeq" id="WP_252662795.1">
    <property type="nucleotide sequence ID" value="NZ_CP098611.1"/>
</dbReference>
<dbReference type="Proteomes" id="UP001056708">
    <property type="component" value="Chromosome"/>
</dbReference>
<evidence type="ECO:0000313" key="1">
    <source>
        <dbReference type="EMBL" id="USR90771.1"/>
    </source>
</evidence>
<reference evidence="1" key="1">
    <citation type="submission" date="2022-06" db="EMBL/GenBank/DDBJ databases">
        <title>Genome sequence of Phormidium yuhuli AB48 isolated from an industrial photobioreactor environment.</title>
        <authorList>
            <person name="Qiu Y."/>
            <person name="Noonan A.J.C."/>
            <person name="Dofher K."/>
            <person name="Koch M."/>
            <person name="Kieft B."/>
            <person name="Lin X."/>
            <person name="Ziels R.M."/>
            <person name="Hallam S.J."/>
        </authorList>
    </citation>
    <scope>NUCLEOTIDE SEQUENCE</scope>
    <source>
        <strain evidence="1">AB48</strain>
    </source>
</reference>
<keyword evidence="2" id="KW-1185">Reference proteome</keyword>
<proteinExistence type="predicted"/>
<dbReference type="EMBL" id="CP098611">
    <property type="protein sequence ID" value="USR90771.1"/>
    <property type="molecule type" value="Genomic_DNA"/>
</dbReference>
<evidence type="ECO:0000313" key="2">
    <source>
        <dbReference type="Proteomes" id="UP001056708"/>
    </source>
</evidence>
<gene>
    <name evidence="1" type="ORF">NEA10_18425</name>
</gene>
<accession>A0ABY5APS0</accession>
<organism evidence="1 2">
    <name type="scientific">Phormidium yuhuli AB48</name>
    <dbReference type="NCBI Taxonomy" id="2940671"/>
    <lineage>
        <taxon>Bacteria</taxon>
        <taxon>Bacillati</taxon>
        <taxon>Cyanobacteriota</taxon>
        <taxon>Cyanophyceae</taxon>
        <taxon>Oscillatoriophycideae</taxon>
        <taxon>Oscillatoriales</taxon>
        <taxon>Oscillatoriaceae</taxon>
        <taxon>Phormidium</taxon>
        <taxon>Phormidium yuhuli</taxon>
    </lineage>
</organism>